<gene>
    <name evidence="1" type="ORF">O6H91_11G009400</name>
</gene>
<name>A0ACC2C678_DIPCM</name>
<protein>
    <submittedName>
        <fullName evidence="1">Uncharacterized protein</fullName>
    </submittedName>
</protein>
<proteinExistence type="predicted"/>
<organism evidence="1 2">
    <name type="scientific">Diphasiastrum complanatum</name>
    <name type="common">Issler's clubmoss</name>
    <name type="synonym">Lycopodium complanatum</name>
    <dbReference type="NCBI Taxonomy" id="34168"/>
    <lineage>
        <taxon>Eukaryota</taxon>
        <taxon>Viridiplantae</taxon>
        <taxon>Streptophyta</taxon>
        <taxon>Embryophyta</taxon>
        <taxon>Tracheophyta</taxon>
        <taxon>Lycopodiopsida</taxon>
        <taxon>Lycopodiales</taxon>
        <taxon>Lycopodiaceae</taxon>
        <taxon>Lycopodioideae</taxon>
        <taxon>Diphasiastrum</taxon>
    </lineage>
</organism>
<dbReference type="Proteomes" id="UP001162992">
    <property type="component" value="Chromosome 11"/>
</dbReference>
<evidence type="ECO:0000313" key="1">
    <source>
        <dbReference type="EMBL" id="KAJ7537521.1"/>
    </source>
</evidence>
<comment type="caution">
    <text evidence="1">The sequence shown here is derived from an EMBL/GenBank/DDBJ whole genome shotgun (WGS) entry which is preliminary data.</text>
</comment>
<evidence type="ECO:0000313" key="2">
    <source>
        <dbReference type="Proteomes" id="UP001162992"/>
    </source>
</evidence>
<reference evidence="2" key="1">
    <citation type="journal article" date="2024" name="Proc. Natl. Acad. Sci. U.S.A.">
        <title>Extraordinary preservation of gene collinearity over three hundred million years revealed in homosporous lycophytes.</title>
        <authorList>
            <person name="Li C."/>
            <person name="Wickell D."/>
            <person name="Kuo L.Y."/>
            <person name="Chen X."/>
            <person name="Nie B."/>
            <person name="Liao X."/>
            <person name="Peng D."/>
            <person name="Ji J."/>
            <person name="Jenkins J."/>
            <person name="Williams M."/>
            <person name="Shu S."/>
            <person name="Plott C."/>
            <person name="Barry K."/>
            <person name="Rajasekar S."/>
            <person name="Grimwood J."/>
            <person name="Han X."/>
            <person name="Sun S."/>
            <person name="Hou Z."/>
            <person name="He W."/>
            <person name="Dai G."/>
            <person name="Sun C."/>
            <person name="Schmutz J."/>
            <person name="Leebens-Mack J.H."/>
            <person name="Li F.W."/>
            <person name="Wang L."/>
        </authorList>
    </citation>
    <scope>NUCLEOTIDE SEQUENCE [LARGE SCALE GENOMIC DNA]</scope>
    <source>
        <strain evidence="2">cv. PW_Plant_1</strain>
    </source>
</reference>
<dbReference type="EMBL" id="CM055102">
    <property type="protein sequence ID" value="KAJ7537521.1"/>
    <property type="molecule type" value="Genomic_DNA"/>
</dbReference>
<keyword evidence="2" id="KW-1185">Reference proteome</keyword>
<sequence>MAMEAKKKKKLKVVTAAGAVVALAATFVVLLLSASPLEPILSWSNGYRLQTRNWWSEPSSQPLEWRPCRWWSQHSERTASAEKSNGFIIVECAGGLNQMRRDFCDGISVARLLNATLMLPRFHTSNYWNETSGFADIFDAEYFIQQMKGFLHVVKELPPYLASKPPVVVDCHKRKPFDYIETVLPVLLEHKLVIINPAASQRADSNIAKMHKSIQHLQKPIRYPIWAKATRCQACFKAIRLVNHLESKAKLILDRIPRPFVALHLRFEPDMIAYSRCSYQNLSSSSLEAIEAVREGRPAFTGNLADNWRRRGKCPLTPVEAAFILQALRLPTNIPIYLASGGGLLEKDGFMKVYSNTYEKKDFLDTQFLKQLRGNSKAAIDYYVSLKSDLFIATYFGNMDKMVVADRSLINTGKTVVLNRKVFAEAISQGLNGSHLAYRVWQTHKALLDNGNHLPLPDCFCHSNAGQE</sequence>
<accession>A0ACC2C678</accession>